<sequence>MRINLKIHPQPSPSSTILHCRNIRDEAHRHNTTHTHHFSADYVPFNADPSSAAAADSES</sequence>
<dbReference type="Gene3D" id="3.40.50.1100">
    <property type="match status" value="1"/>
</dbReference>
<proteinExistence type="predicted"/>
<reference evidence="1 2" key="1">
    <citation type="submission" date="2020-05" db="EMBL/GenBank/DDBJ databases">
        <authorList>
            <person name="Campoy J."/>
            <person name="Schneeberger K."/>
            <person name="Spophaly S."/>
        </authorList>
    </citation>
    <scope>NUCLEOTIDE SEQUENCE [LARGE SCALE GENOMIC DNA]</scope>
    <source>
        <strain evidence="1">PruArmRojPasFocal</strain>
    </source>
</reference>
<dbReference type="InterPro" id="IPR036052">
    <property type="entry name" value="TrpB-like_PALP_sf"/>
</dbReference>
<name>A0A6J5VLS5_PRUAR</name>
<accession>A0A6J5VLS5</accession>
<gene>
    <name evidence="1" type="ORF">CURHAP_LOCUS49945</name>
</gene>
<evidence type="ECO:0000313" key="2">
    <source>
        <dbReference type="Proteomes" id="UP000507222"/>
    </source>
</evidence>
<dbReference type="EMBL" id="CAEKDK010000008">
    <property type="protein sequence ID" value="CAB4290090.1"/>
    <property type="molecule type" value="Genomic_DNA"/>
</dbReference>
<protein>
    <submittedName>
        <fullName evidence="1">Uncharacterized protein</fullName>
    </submittedName>
</protein>
<organism evidence="1 2">
    <name type="scientific">Prunus armeniaca</name>
    <name type="common">Apricot</name>
    <name type="synonym">Armeniaca vulgaris</name>
    <dbReference type="NCBI Taxonomy" id="36596"/>
    <lineage>
        <taxon>Eukaryota</taxon>
        <taxon>Viridiplantae</taxon>
        <taxon>Streptophyta</taxon>
        <taxon>Embryophyta</taxon>
        <taxon>Tracheophyta</taxon>
        <taxon>Spermatophyta</taxon>
        <taxon>Magnoliopsida</taxon>
        <taxon>eudicotyledons</taxon>
        <taxon>Gunneridae</taxon>
        <taxon>Pentapetalae</taxon>
        <taxon>rosids</taxon>
        <taxon>fabids</taxon>
        <taxon>Rosales</taxon>
        <taxon>Rosaceae</taxon>
        <taxon>Amygdaloideae</taxon>
        <taxon>Amygdaleae</taxon>
        <taxon>Prunus</taxon>
    </lineage>
</organism>
<evidence type="ECO:0000313" key="1">
    <source>
        <dbReference type="EMBL" id="CAB4290090.1"/>
    </source>
</evidence>
<dbReference type="Proteomes" id="UP000507222">
    <property type="component" value="Unassembled WGS sequence"/>
</dbReference>
<dbReference type="AlphaFoldDB" id="A0A6J5VLS5"/>